<feature type="non-terminal residue" evidence="2">
    <location>
        <position position="103"/>
    </location>
</feature>
<feature type="compositionally biased region" description="Polar residues" evidence="1">
    <location>
        <begin position="92"/>
        <end position="103"/>
    </location>
</feature>
<dbReference type="EMBL" id="ASPP01008502">
    <property type="protein sequence ID" value="ETO25476.1"/>
    <property type="molecule type" value="Genomic_DNA"/>
</dbReference>
<feature type="region of interest" description="Disordered" evidence="1">
    <location>
        <begin position="15"/>
        <end position="103"/>
    </location>
</feature>
<gene>
    <name evidence="2" type="ORF">RFI_11661</name>
</gene>
<proteinExistence type="predicted"/>
<comment type="caution">
    <text evidence="2">The sequence shown here is derived from an EMBL/GenBank/DDBJ whole genome shotgun (WGS) entry which is preliminary data.</text>
</comment>
<dbReference type="Proteomes" id="UP000023152">
    <property type="component" value="Unassembled WGS sequence"/>
</dbReference>
<name>X6NHL5_RETFI</name>
<feature type="compositionally biased region" description="Polar residues" evidence="1">
    <location>
        <begin position="23"/>
        <end position="33"/>
    </location>
</feature>
<reference evidence="2 3" key="1">
    <citation type="journal article" date="2013" name="Curr. Biol.">
        <title>The Genome of the Foraminiferan Reticulomyxa filosa.</title>
        <authorList>
            <person name="Glockner G."/>
            <person name="Hulsmann N."/>
            <person name="Schleicher M."/>
            <person name="Noegel A.A."/>
            <person name="Eichinger L."/>
            <person name="Gallinger C."/>
            <person name="Pawlowski J."/>
            <person name="Sierra R."/>
            <person name="Euteneuer U."/>
            <person name="Pillet L."/>
            <person name="Moustafa A."/>
            <person name="Platzer M."/>
            <person name="Groth M."/>
            <person name="Szafranski K."/>
            <person name="Schliwa M."/>
        </authorList>
    </citation>
    <scope>NUCLEOTIDE SEQUENCE [LARGE SCALE GENOMIC DNA]</scope>
</reference>
<sequence>MSSARLCIIISPATPNGVETYFDPQSRQKSNKMTNHKEEGSTNSKSYKKGECKRSKKTGSKSDSKKKSKKKSKKGKTATTITKIKKDNKQTLDQQIRANTYDK</sequence>
<protein>
    <submittedName>
        <fullName evidence="2">Protein pxr1</fullName>
    </submittedName>
</protein>
<accession>X6NHL5</accession>
<evidence type="ECO:0000313" key="3">
    <source>
        <dbReference type="Proteomes" id="UP000023152"/>
    </source>
</evidence>
<keyword evidence="3" id="KW-1185">Reference proteome</keyword>
<organism evidence="2 3">
    <name type="scientific">Reticulomyxa filosa</name>
    <dbReference type="NCBI Taxonomy" id="46433"/>
    <lineage>
        <taxon>Eukaryota</taxon>
        <taxon>Sar</taxon>
        <taxon>Rhizaria</taxon>
        <taxon>Retaria</taxon>
        <taxon>Foraminifera</taxon>
        <taxon>Monothalamids</taxon>
        <taxon>Reticulomyxidae</taxon>
        <taxon>Reticulomyxa</taxon>
    </lineage>
</organism>
<dbReference type="AlphaFoldDB" id="X6NHL5"/>
<evidence type="ECO:0000313" key="2">
    <source>
        <dbReference type="EMBL" id="ETO25476.1"/>
    </source>
</evidence>
<feature type="compositionally biased region" description="Basic residues" evidence="1">
    <location>
        <begin position="66"/>
        <end position="76"/>
    </location>
</feature>
<evidence type="ECO:0000256" key="1">
    <source>
        <dbReference type="SAM" id="MobiDB-lite"/>
    </source>
</evidence>